<evidence type="ECO:0000313" key="1">
    <source>
        <dbReference type="EMBL" id="MDQ0010596.1"/>
    </source>
</evidence>
<comment type="caution">
    <text evidence="1">The sequence shown here is derived from an EMBL/GenBank/DDBJ whole genome shotgun (WGS) entry which is preliminary data.</text>
</comment>
<accession>A0ABT9T1V3</accession>
<sequence length="78" mass="9466">MMRLIRTLLRRLMAVISRHPRLKRGLVDLVYRLPWVDMRLRQLASRSIHTSAFLDLDIERMPEDSRRSLERIQARMPR</sequence>
<evidence type="ECO:0000313" key="2">
    <source>
        <dbReference type="Proteomes" id="UP001237737"/>
    </source>
</evidence>
<name>A0ABT9T1V3_9GAMM</name>
<reference evidence="1 2" key="1">
    <citation type="submission" date="2023-07" db="EMBL/GenBank/DDBJ databases">
        <title>Sorghum-associated microbial communities from plants grown in Nebraska, USA.</title>
        <authorList>
            <person name="Schachtman D."/>
        </authorList>
    </citation>
    <scope>NUCLEOTIDE SEQUENCE [LARGE SCALE GENOMIC DNA]</scope>
    <source>
        <strain evidence="1 2">CC60</strain>
    </source>
</reference>
<keyword evidence="2" id="KW-1185">Reference proteome</keyword>
<dbReference type="EMBL" id="JAUSSK010000004">
    <property type="protein sequence ID" value="MDQ0010596.1"/>
    <property type="molecule type" value="Genomic_DNA"/>
</dbReference>
<proteinExistence type="predicted"/>
<organism evidence="1 2">
    <name type="scientific">Luteibacter jiangsuensis</name>
    <dbReference type="NCBI Taxonomy" id="637577"/>
    <lineage>
        <taxon>Bacteria</taxon>
        <taxon>Pseudomonadati</taxon>
        <taxon>Pseudomonadota</taxon>
        <taxon>Gammaproteobacteria</taxon>
        <taxon>Lysobacterales</taxon>
        <taxon>Rhodanobacteraceae</taxon>
        <taxon>Luteibacter</taxon>
    </lineage>
</organism>
<gene>
    <name evidence="1" type="ORF">J2T07_002802</name>
</gene>
<dbReference type="Proteomes" id="UP001237737">
    <property type="component" value="Unassembled WGS sequence"/>
</dbReference>
<protein>
    <submittedName>
        <fullName evidence="1">Uncharacterized protein</fullName>
    </submittedName>
</protein>
<dbReference type="RefSeq" id="WP_306850703.1">
    <property type="nucleotide sequence ID" value="NZ_JAUSSK010000004.1"/>
</dbReference>